<dbReference type="RefSeq" id="WP_083520396.1">
    <property type="nucleotide sequence ID" value="NZ_DALZSI010000007.1"/>
</dbReference>
<dbReference type="InterPro" id="IPR058031">
    <property type="entry name" value="AAA_lid_NorR"/>
</dbReference>
<evidence type="ECO:0000256" key="1">
    <source>
        <dbReference type="ARBA" id="ARBA00022741"/>
    </source>
</evidence>
<dbReference type="InterPro" id="IPR025943">
    <property type="entry name" value="Sigma_54_int_dom_ATP-bd_2"/>
</dbReference>
<keyword evidence="5" id="KW-0804">Transcription</keyword>
<dbReference type="InterPro" id="IPR009057">
    <property type="entry name" value="Homeodomain-like_sf"/>
</dbReference>
<keyword evidence="3" id="KW-0805">Transcription regulation</keyword>
<name>A0A2A7UUA6_COMTR</name>
<feature type="domain" description="Sigma-54 factor interaction" evidence="6">
    <location>
        <begin position="155"/>
        <end position="384"/>
    </location>
</feature>
<dbReference type="Pfam" id="PF20161">
    <property type="entry name" value="VpsR"/>
    <property type="match status" value="1"/>
</dbReference>
<accession>A0A2A7UUA6</accession>
<dbReference type="PRINTS" id="PR01590">
    <property type="entry name" value="HTHFIS"/>
</dbReference>
<dbReference type="FunFam" id="3.40.50.300:FF:000006">
    <property type="entry name" value="DNA-binding transcriptional regulator NtrC"/>
    <property type="match status" value="1"/>
</dbReference>
<dbReference type="SUPFAM" id="SSF52540">
    <property type="entry name" value="P-loop containing nucleoside triphosphate hydrolases"/>
    <property type="match status" value="1"/>
</dbReference>
<dbReference type="PROSITE" id="PS00688">
    <property type="entry name" value="SIGMA54_INTERACT_3"/>
    <property type="match status" value="1"/>
</dbReference>
<dbReference type="Gene3D" id="1.10.8.60">
    <property type="match status" value="1"/>
</dbReference>
<dbReference type="SMART" id="SM00382">
    <property type="entry name" value="AAA"/>
    <property type="match status" value="1"/>
</dbReference>
<dbReference type="InterPro" id="IPR045343">
    <property type="entry name" value="VpsR"/>
</dbReference>
<gene>
    <name evidence="7" type="ORF">CRM82_10100</name>
</gene>
<dbReference type="AlphaFoldDB" id="A0A2A7UUA6"/>
<dbReference type="SUPFAM" id="SSF46689">
    <property type="entry name" value="Homeodomain-like"/>
    <property type="match status" value="1"/>
</dbReference>
<dbReference type="GeneID" id="80800957"/>
<dbReference type="Gene3D" id="1.10.10.60">
    <property type="entry name" value="Homeodomain-like"/>
    <property type="match status" value="1"/>
</dbReference>
<evidence type="ECO:0000313" key="8">
    <source>
        <dbReference type="Proteomes" id="UP000220246"/>
    </source>
</evidence>
<dbReference type="Gene3D" id="3.40.50.300">
    <property type="entry name" value="P-loop containing nucleotide triphosphate hydrolases"/>
    <property type="match status" value="1"/>
</dbReference>
<dbReference type="Pfam" id="PF25601">
    <property type="entry name" value="AAA_lid_14"/>
    <property type="match status" value="1"/>
</dbReference>
<dbReference type="InterPro" id="IPR027417">
    <property type="entry name" value="P-loop_NTPase"/>
</dbReference>
<dbReference type="PANTHER" id="PTHR32071:SF120">
    <property type="entry name" value="TRANSCRIPTIONAL REGULATOR-RELATED"/>
    <property type="match status" value="1"/>
</dbReference>
<dbReference type="EMBL" id="PDEA01000001">
    <property type="protein sequence ID" value="PEH88895.1"/>
    <property type="molecule type" value="Genomic_DNA"/>
</dbReference>
<dbReference type="PANTHER" id="PTHR32071">
    <property type="entry name" value="TRANSCRIPTIONAL REGULATORY PROTEIN"/>
    <property type="match status" value="1"/>
</dbReference>
<dbReference type="GO" id="GO:0005524">
    <property type="term" value="F:ATP binding"/>
    <property type="evidence" value="ECO:0007669"/>
    <property type="project" value="UniProtKB-KW"/>
</dbReference>
<dbReference type="OrthoDB" id="9761705at2"/>
<dbReference type="InterPro" id="IPR025944">
    <property type="entry name" value="Sigma_54_int_dom_CS"/>
</dbReference>
<evidence type="ECO:0000256" key="4">
    <source>
        <dbReference type="ARBA" id="ARBA00023125"/>
    </source>
</evidence>
<keyword evidence="1" id="KW-0547">Nucleotide-binding</keyword>
<comment type="caution">
    <text evidence="7">The sequence shown here is derived from an EMBL/GenBank/DDBJ whole genome shotgun (WGS) entry which is preliminary data.</text>
</comment>
<dbReference type="GO" id="GO:0043565">
    <property type="term" value="F:sequence-specific DNA binding"/>
    <property type="evidence" value="ECO:0007669"/>
    <property type="project" value="InterPro"/>
</dbReference>
<proteinExistence type="predicted"/>
<sequence>MQVKKVLTLTWGLPDPSPLLCALHHLGWEAVWVSNASDARQALAQQPIQAGLLLLGPHTGSSTGHGPLSWTHLESAVTSIQRLQPLEWVALCDASALESAALRTLLLESFFDYQLTPPDWAEVARVLDYLYRRSELRRSLQAPSTPAAGEATLGMVGHSAVLAQLRLKLRKVAANHAPVLISGESGSGKELAARAIHDSSDRCTAPFVAVNCAAIAPSLIQSELFGYEKGAFTGATARKQGLIEAAHGGTLFLDEIGDLSLELQANLLRFLQERSIYRVGGLNSVAVDARVVAATHVQLQHAVSQGRFREDLFYRLNVLPIDVPPLRARREDVVVLAQHFFALCGGHSSTRLHGFAQNALAAMAAYDWPGNVRELYNRVQRAVVMSDSRWISAADLGLSTPEPLVGIGLENARTQAEREIIQSTLTKAGHNITQAARDLGVSRMTLYRLMDKHGIVI</sequence>
<dbReference type="InterPro" id="IPR002078">
    <property type="entry name" value="Sigma_54_int"/>
</dbReference>
<dbReference type="STRING" id="1219032.GCA_001515545_01686"/>
<dbReference type="Proteomes" id="UP000220246">
    <property type="component" value="Unassembled WGS sequence"/>
</dbReference>
<evidence type="ECO:0000256" key="3">
    <source>
        <dbReference type="ARBA" id="ARBA00023015"/>
    </source>
</evidence>
<dbReference type="PROSITE" id="PS50045">
    <property type="entry name" value="SIGMA54_INTERACT_4"/>
    <property type="match status" value="1"/>
</dbReference>
<keyword evidence="8" id="KW-1185">Reference proteome</keyword>
<reference evidence="8" key="1">
    <citation type="submission" date="2017-09" db="EMBL/GenBank/DDBJ databases">
        <title>FDA dAtabase for Regulatory Grade micrObial Sequences (FDA-ARGOS): Supporting development and validation of Infectious Disease Dx tests.</title>
        <authorList>
            <person name="Minogue T."/>
            <person name="Wolcott M."/>
            <person name="Wasieloski L."/>
            <person name="Aguilar W."/>
            <person name="Moore D."/>
            <person name="Tallon L."/>
            <person name="Sadzewicz L."/>
            <person name="Ott S."/>
            <person name="Zhao X."/>
            <person name="Nagaraj S."/>
            <person name="Vavikolanu K."/>
            <person name="Aluvathingal J."/>
            <person name="Nadendla S."/>
            <person name="Sichtig H."/>
        </authorList>
    </citation>
    <scope>NUCLEOTIDE SEQUENCE [LARGE SCALE GENOMIC DNA]</scope>
    <source>
        <strain evidence="8">FDAARGOS_394</strain>
    </source>
</reference>
<evidence type="ECO:0000256" key="2">
    <source>
        <dbReference type="ARBA" id="ARBA00022840"/>
    </source>
</evidence>
<dbReference type="CDD" id="cd00009">
    <property type="entry name" value="AAA"/>
    <property type="match status" value="1"/>
</dbReference>
<dbReference type="InterPro" id="IPR002197">
    <property type="entry name" value="HTH_Fis"/>
</dbReference>
<evidence type="ECO:0000259" key="6">
    <source>
        <dbReference type="PROSITE" id="PS50045"/>
    </source>
</evidence>
<dbReference type="GO" id="GO:0006355">
    <property type="term" value="P:regulation of DNA-templated transcription"/>
    <property type="evidence" value="ECO:0007669"/>
    <property type="project" value="InterPro"/>
</dbReference>
<dbReference type="Pfam" id="PF00158">
    <property type="entry name" value="Sigma54_activat"/>
    <property type="match status" value="1"/>
</dbReference>
<organism evidence="7 8">
    <name type="scientific">Comamonas terrigena</name>
    <dbReference type="NCBI Taxonomy" id="32013"/>
    <lineage>
        <taxon>Bacteria</taxon>
        <taxon>Pseudomonadati</taxon>
        <taxon>Pseudomonadota</taxon>
        <taxon>Betaproteobacteria</taxon>
        <taxon>Burkholderiales</taxon>
        <taxon>Comamonadaceae</taxon>
        <taxon>Comamonas</taxon>
    </lineage>
</organism>
<keyword evidence="4" id="KW-0238">DNA-binding</keyword>
<protein>
    <submittedName>
        <fullName evidence="7">Sigma-54-dependent Fis family transcriptional regulator</fullName>
    </submittedName>
</protein>
<dbReference type="PROSITE" id="PS00676">
    <property type="entry name" value="SIGMA54_INTERACT_2"/>
    <property type="match status" value="1"/>
</dbReference>
<evidence type="ECO:0000313" key="7">
    <source>
        <dbReference type="EMBL" id="PEH88895.1"/>
    </source>
</evidence>
<evidence type="ECO:0000256" key="5">
    <source>
        <dbReference type="ARBA" id="ARBA00023163"/>
    </source>
</evidence>
<dbReference type="InterPro" id="IPR003593">
    <property type="entry name" value="AAA+_ATPase"/>
</dbReference>
<dbReference type="Pfam" id="PF02954">
    <property type="entry name" value="HTH_8"/>
    <property type="match status" value="1"/>
</dbReference>
<keyword evidence="2" id="KW-0067">ATP-binding</keyword>